<name>A0A9E8SIF8_9FLAO</name>
<accession>A0A9E8SIF8</accession>
<evidence type="ECO:0000313" key="2">
    <source>
        <dbReference type="EMBL" id="WAC03635.1"/>
    </source>
</evidence>
<dbReference type="EMBL" id="CP113088">
    <property type="protein sequence ID" value="WAC03635.1"/>
    <property type="molecule type" value="Genomic_DNA"/>
</dbReference>
<dbReference type="AlphaFoldDB" id="A0A9E8SIF8"/>
<keyword evidence="1" id="KW-0175">Coiled coil</keyword>
<gene>
    <name evidence="2" type="ORF">N7U66_09335</name>
</gene>
<dbReference type="KEGG" id="lnu:N7U66_09335"/>
<proteinExistence type="predicted"/>
<dbReference type="RefSeq" id="WP_267678271.1">
    <property type="nucleotide sequence ID" value="NZ_CP113088.1"/>
</dbReference>
<evidence type="ECO:0000256" key="1">
    <source>
        <dbReference type="SAM" id="Coils"/>
    </source>
</evidence>
<reference evidence="2" key="1">
    <citation type="submission" date="2022-11" db="EMBL/GenBank/DDBJ databases">
        <title>Lacinutrix neustonica HL-RS19T sp. nov., isolated from the surface microlayer sample of brackish Lake Shihwa.</title>
        <authorList>
            <person name="Choi J.Y."/>
            <person name="Hwang C.Y."/>
        </authorList>
    </citation>
    <scope>NUCLEOTIDE SEQUENCE</scope>
    <source>
        <strain evidence="2">HL-RS19</strain>
    </source>
</reference>
<sequence length="232" mass="26706">MKNLKYTLGMLIFLGLAVSSCVDEASKKAEAEAQQAEMELKAEMRKDSIEAEKTARLEREMVANNRTTINGISYVRSMDNEVKALQISGWDGFNSLSIEMKKLEGADMMTMKSTLTSLAKTIAAVKTTRPEWMMTEEISEDIKDLEKEYNEFLKEKNAKEKEVIENMEEINEAYADLVEEINETFDKYVKINRKANEEYNEEMQDDGDTDDAIEEYNEEIKKLDKVADDRKK</sequence>
<dbReference type="Proteomes" id="UP001164705">
    <property type="component" value="Chromosome"/>
</dbReference>
<organism evidence="2 3">
    <name type="scientific">Lacinutrix neustonica</name>
    <dbReference type="NCBI Taxonomy" id="2980107"/>
    <lineage>
        <taxon>Bacteria</taxon>
        <taxon>Pseudomonadati</taxon>
        <taxon>Bacteroidota</taxon>
        <taxon>Flavobacteriia</taxon>
        <taxon>Flavobacteriales</taxon>
        <taxon>Flavobacteriaceae</taxon>
        <taxon>Lacinutrix</taxon>
    </lineage>
</organism>
<feature type="coiled-coil region" evidence="1">
    <location>
        <begin position="135"/>
        <end position="187"/>
    </location>
</feature>
<dbReference type="PROSITE" id="PS51257">
    <property type="entry name" value="PROKAR_LIPOPROTEIN"/>
    <property type="match status" value="1"/>
</dbReference>
<evidence type="ECO:0000313" key="3">
    <source>
        <dbReference type="Proteomes" id="UP001164705"/>
    </source>
</evidence>
<keyword evidence="3" id="KW-1185">Reference proteome</keyword>
<protein>
    <submittedName>
        <fullName evidence="2">Uncharacterized protein</fullName>
    </submittedName>
</protein>